<dbReference type="SUPFAM" id="SSF53474">
    <property type="entry name" value="alpha/beta-Hydrolases"/>
    <property type="match status" value="1"/>
</dbReference>
<keyword evidence="3 7" id="KW-0732">Signal</keyword>
<evidence type="ECO:0000256" key="2">
    <source>
        <dbReference type="ARBA" id="ARBA00022670"/>
    </source>
</evidence>
<keyword evidence="6" id="KW-0472">Membrane</keyword>
<keyword evidence="5" id="KW-0325">Glycoprotein</keyword>
<comment type="caution">
    <text evidence="8">The sequence shown here is derived from an EMBL/GenBank/DDBJ whole genome shotgun (WGS) entry which is preliminary data.</text>
</comment>
<evidence type="ECO:0000256" key="1">
    <source>
        <dbReference type="ARBA" id="ARBA00011079"/>
    </source>
</evidence>
<dbReference type="Gene3D" id="1.20.120.980">
    <property type="entry name" value="Serine carboxypeptidase S28, SKS domain"/>
    <property type="match status" value="1"/>
</dbReference>
<evidence type="ECO:0000256" key="7">
    <source>
        <dbReference type="SAM" id="SignalP"/>
    </source>
</evidence>
<dbReference type="InterPro" id="IPR042269">
    <property type="entry name" value="Ser_carbopepase_S28_SKS"/>
</dbReference>
<dbReference type="Pfam" id="PF05577">
    <property type="entry name" value="Peptidase_S28"/>
    <property type="match status" value="1"/>
</dbReference>
<protein>
    <recommendedName>
        <fullName evidence="10">Serine protease K12H4.7</fullName>
    </recommendedName>
</protein>
<feature type="signal peptide" evidence="7">
    <location>
        <begin position="1"/>
        <end position="23"/>
    </location>
</feature>
<organism evidence="8 9">
    <name type="scientific">Hypothenemus hampei</name>
    <name type="common">Coffee berry borer</name>
    <dbReference type="NCBI Taxonomy" id="57062"/>
    <lineage>
        <taxon>Eukaryota</taxon>
        <taxon>Metazoa</taxon>
        <taxon>Ecdysozoa</taxon>
        <taxon>Arthropoda</taxon>
        <taxon>Hexapoda</taxon>
        <taxon>Insecta</taxon>
        <taxon>Pterygota</taxon>
        <taxon>Neoptera</taxon>
        <taxon>Endopterygota</taxon>
        <taxon>Coleoptera</taxon>
        <taxon>Polyphaga</taxon>
        <taxon>Cucujiformia</taxon>
        <taxon>Curculionidae</taxon>
        <taxon>Scolytinae</taxon>
        <taxon>Hypothenemus</taxon>
    </lineage>
</organism>
<evidence type="ECO:0000313" key="8">
    <source>
        <dbReference type="EMBL" id="KAL1505364.1"/>
    </source>
</evidence>
<dbReference type="GO" id="GO:0008233">
    <property type="term" value="F:peptidase activity"/>
    <property type="evidence" value="ECO:0007669"/>
    <property type="project" value="UniProtKB-KW"/>
</dbReference>
<evidence type="ECO:0000256" key="6">
    <source>
        <dbReference type="SAM" id="Phobius"/>
    </source>
</evidence>
<evidence type="ECO:0008006" key="10">
    <source>
        <dbReference type="Google" id="ProtNLM"/>
    </source>
</evidence>
<evidence type="ECO:0000256" key="5">
    <source>
        <dbReference type="ARBA" id="ARBA00023180"/>
    </source>
</evidence>
<keyword evidence="4" id="KW-0378">Hydrolase</keyword>
<dbReference type="AlphaFoldDB" id="A0ABD1F0B1"/>
<dbReference type="Gene3D" id="3.40.50.1820">
    <property type="entry name" value="alpha/beta hydrolase"/>
    <property type="match status" value="1"/>
</dbReference>
<dbReference type="InterPro" id="IPR008758">
    <property type="entry name" value="Peptidase_S28"/>
</dbReference>
<dbReference type="GO" id="GO:0006508">
    <property type="term" value="P:proteolysis"/>
    <property type="evidence" value="ECO:0007669"/>
    <property type="project" value="UniProtKB-KW"/>
</dbReference>
<dbReference type="PANTHER" id="PTHR11010:SF5">
    <property type="entry name" value="RE36938P-RELATED"/>
    <property type="match status" value="1"/>
</dbReference>
<dbReference type="InterPro" id="IPR029058">
    <property type="entry name" value="AB_hydrolase_fold"/>
</dbReference>
<sequence>MSRFNLLVICIISNFLNINGSLALIISPPRLLDPPTNGTIGKRISANLYFEQKIDHFKPTDLRTYNQRYHVNDEYYLDSDAKNHIFLMLGGEWEATTSWLTYGSWLESAEQYGALLIYLEHRFYGLSQPFEDWSTENLEYLSSHQALADAATFIEFINVDYNITDPKWIVFGGSYSATLATWLRYKYPHLVTGAVASSGPLEAVLDFHEYLEVVGNGMKRYSQSCVDNIKEAFAGLDELSTSCLEDPEVYKDIDEGFLLCDSLESSEGNDEDLMNLFETIIDDDFAYLVQYHGRLSISIDDICEILVNDTADNSTALKRLAQAHVFMLNSSNTECTDYKYENLLADWRNTTIDRSLIMRQWFYQTCTEFGFFQTTNQEDPVFGSRVDVTFFTDLCVQIFGAYFNSSFTSQAIETTNTIFGGRNITISNVIHFHGLVDPWHALGRLSTSEEVGDTVILVEDVAHCASMYTQKETDPEALNEARTKIHELIGQWLGYNNGQPSIVYVNVFLLFTAILYNILM</sequence>
<keyword evidence="6" id="KW-1133">Transmembrane helix</keyword>
<accession>A0ABD1F0B1</accession>
<dbReference type="EMBL" id="JBDJPC010000004">
    <property type="protein sequence ID" value="KAL1505364.1"/>
    <property type="molecule type" value="Genomic_DNA"/>
</dbReference>
<name>A0ABD1F0B1_HYPHA</name>
<feature type="chain" id="PRO_5044755553" description="Serine protease K12H4.7" evidence="7">
    <location>
        <begin position="24"/>
        <end position="520"/>
    </location>
</feature>
<evidence type="ECO:0000313" key="9">
    <source>
        <dbReference type="Proteomes" id="UP001566132"/>
    </source>
</evidence>
<keyword evidence="6" id="KW-0812">Transmembrane</keyword>
<feature type="transmembrane region" description="Helical" evidence="6">
    <location>
        <begin position="501"/>
        <end position="519"/>
    </location>
</feature>
<evidence type="ECO:0000256" key="3">
    <source>
        <dbReference type="ARBA" id="ARBA00022729"/>
    </source>
</evidence>
<gene>
    <name evidence="8" type="ORF">ABEB36_004948</name>
</gene>
<dbReference type="Proteomes" id="UP001566132">
    <property type="component" value="Unassembled WGS sequence"/>
</dbReference>
<evidence type="ECO:0000256" key="4">
    <source>
        <dbReference type="ARBA" id="ARBA00022801"/>
    </source>
</evidence>
<keyword evidence="2" id="KW-0645">Protease</keyword>
<reference evidence="8 9" key="1">
    <citation type="submission" date="2024-05" db="EMBL/GenBank/DDBJ databases">
        <title>Genetic variation in Jamaican populations of the coffee berry borer (Hypothenemus hampei).</title>
        <authorList>
            <person name="Errbii M."/>
            <person name="Myrie A."/>
        </authorList>
    </citation>
    <scope>NUCLEOTIDE SEQUENCE [LARGE SCALE GENOMIC DNA]</scope>
    <source>
        <strain evidence="8">JA-Hopewell-2020-01-JO</strain>
        <tissue evidence="8">Whole body</tissue>
    </source>
</reference>
<keyword evidence="9" id="KW-1185">Reference proteome</keyword>
<proteinExistence type="inferred from homology"/>
<dbReference type="PANTHER" id="PTHR11010">
    <property type="entry name" value="PROTEASE S28 PRO-X CARBOXYPEPTIDASE-RELATED"/>
    <property type="match status" value="1"/>
</dbReference>
<comment type="similarity">
    <text evidence="1">Belongs to the peptidase S28 family.</text>
</comment>